<comment type="catalytic activity">
    <reaction evidence="17">
        <text>ATP + H2O = ADP + phosphate + H(+)</text>
        <dbReference type="Rhea" id="RHEA:13065"/>
        <dbReference type="ChEBI" id="CHEBI:15377"/>
        <dbReference type="ChEBI" id="CHEBI:15378"/>
        <dbReference type="ChEBI" id="CHEBI:30616"/>
        <dbReference type="ChEBI" id="CHEBI:43474"/>
        <dbReference type="ChEBI" id="CHEBI:456216"/>
        <dbReference type="EC" id="5.6.2.3"/>
    </reaction>
</comment>
<dbReference type="FunFam" id="3.40.50.300:FF:000731">
    <property type="entry name" value="Fanconi anemia group J protein homolog"/>
    <property type="match status" value="1"/>
</dbReference>
<evidence type="ECO:0000256" key="6">
    <source>
        <dbReference type="ARBA" id="ARBA00022741"/>
    </source>
</evidence>
<dbReference type="Gene3D" id="3.40.50.300">
    <property type="entry name" value="P-loop containing nucleotide triphosphate hydrolases"/>
    <property type="match status" value="2"/>
</dbReference>
<dbReference type="Pfam" id="PF13307">
    <property type="entry name" value="Helicase_C_2"/>
    <property type="match status" value="1"/>
</dbReference>
<dbReference type="SMART" id="SM00491">
    <property type="entry name" value="HELICc2"/>
    <property type="match status" value="1"/>
</dbReference>
<dbReference type="Pfam" id="PF06733">
    <property type="entry name" value="DEAD_2"/>
    <property type="match status" value="1"/>
</dbReference>
<evidence type="ECO:0000256" key="19">
    <source>
        <dbReference type="SAM" id="MobiDB-lite"/>
    </source>
</evidence>
<reference evidence="21" key="1">
    <citation type="journal article" date="2023" name="bioRxiv">
        <title>Scaffold-level genome assemblies of two parasitoid biocontrol wasps reveal the parthenogenesis mechanism and an associated novel virus.</title>
        <authorList>
            <person name="Inwood S."/>
            <person name="Skelly J."/>
            <person name="Guhlin J."/>
            <person name="Harrop T."/>
            <person name="Goldson S."/>
            <person name="Dearden P."/>
        </authorList>
    </citation>
    <scope>NUCLEOTIDE SEQUENCE</scope>
    <source>
        <strain evidence="21">Irish</strain>
        <tissue evidence="21">Whole body</tissue>
    </source>
</reference>
<evidence type="ECO:0000256" key="2">
    <source>
        <dbReference type="ARBA" id="ARBA00004123"/>
    </source>
</evidence>
<comment type="cofactor">
    <cofactor evidence="1">
        <name>[4Fe-4S] cluster</name>
        <dbReference type="ChEBI" id="CHEBI:49883"/>
    </cofactor>
</comment>
<comment type="similarity">
    <text evidence="3">Belongs to the DEAD box helicase family. DEAH subfamily.</text>
</comment>
<evidence type="ECO:0000313" key="21">
    <source>
        <dbReference type="EMBL" id="KAK0176065.1"/>
    </source>
</evidence>
<name>A0AA39KW78_9HYME</name>
<keyword evidence="8" id="KW-0378">Hydrolase</keyword>
<dbReference type="NCBIfam" id="TIGR00604">
    <property type="entry name" value="rad3"/>
    <property type="match status" value="1"/>
</dbReference>
<evidence type="ECO:0000256" key="5">
    <source>
        <dbReference type="ARBA" id="ARBA00022723"/>
    </source>
</evidence>
<evidence type="ECO:0000256" key="11">
    <source>
        <dbReference type="ARBA" id="ARBA00023004"/>
    </source>
</evidence>
<dbReference type="Proteomes" id="UP001168990">
    <property type="component" value="Unassembled WGS sequence"/>
</dbReference>
<evidence type="ECO:0000256" key="8">
    <source>
        <dbReference type="ARBA" id="ARBA00022801"/>
    </source>
</evidence>
<sequence>MSKRKDNDKFVSAGTSESHQLFNSEMTNLTDDEDFDDASAFHSTKVIPVRNRNINRENVSIINISNNEKMDDGKIISISDDDDDEKMETTDDDNSFSPPTLAKSIHQQQMMKESSIINAIVPQKLFKLTSGVGVINPNISKLNAIDDLSSKKFSNNVGSIINDNVGQSNSTTGKSVITVNAGTSKLPPKRYFRWGLENKVEGPKIIGQYKKNSIQNFVIKRNNNYKTPVADDDDSDDDNSETLDSTSCNSTESSDREEKISRPIVTTTHKLMIAGVNVEFPLKPYPSQVAVMNALIRGCTKEEHALVESPTGSGKTLALLCGALAWQKQYAEKNAALYDEWMKQQTNAACRDFKELQEKYDEPMGDDKSGIEGLKKVPKIYYGSRTHRQISQVVKELSRTTYAGARMTILSSRDFTCIQNTNRNKTDLCNELLDPIKKLGCPYYNEDNRRLMSYNGLSRISFPNVWDIEDFVKLGHRFDCCPYYAARNLMVEADIIFCPYNYLIDPSIRRSMQIDLKGEIVILDEAHNIEDICRNAASMSFQIAELHEIITDCFNFNKAHEGTSPPYFASVISTFCERLIKFIEITGLVKKDSKSDQMTSKYWTGAQFVELLRINELDVSIDSKYKKAAADGIDHHQKAKEDMRNVIGGTPTFIPSLSPATIRLLENIISSIDMITSAKHANDYRIFIKEIPERFTKRNPSKTWESHKFNDRIRVLELLCMNPGVVFTPLADAARTIALASGTLAPTSSFSSELMTKFPNMLHANHVIPKEQVFVRAISQGPMKIPLRATYANVNSWTFQDELGRVLLDVCETVPYGILCFFSSYTSMKNLTDRWKQNGIMNKIEECKYVMEEPRINSDLGELMADYRQKIRDCSVELSDNNITGVVLFAVFRGKVAEGIDFSDNEARCVLTIGIPYAVMNDPAVELKIIYNDNNSKDKNTLKGREWYTVQAYRALNQALGRCIRHKNDWGAILLVDDRFLDRNNQSYLPNWIKAMWSNRSGQYNLRAELKQFVMERTKADMERNTGST</sequence>
<dbReference type="InterPro" id="IPR006554">
    <property type="entry name" value="Helicase-like_DEXD_c2"/>
</dbReference>
<keyword evidence="7" id="KW-0227">DNA damage</keyword>
<protein>
    <recommendedName>
        <fullName evidence="16">DNA 5'-3' helicase</fullName>
        <ecNumber evidence="16">5.6.2.3</ecNumber>
    </recommendedName>
    <alternativeName>
        <fullName evidence="18">DNA 5'-3' helicase FANCJ</fullName>
    </alternativeName>
</protein>
<proteinExistence type="inferred from homology"/>
<keyword evidence="9" id="KW-0347">Helicase</keyword>
<keyword evidence="15" id="KW-0539">Nucleus</keyword>
<dbReference type="GO" id="GO:1990918">
    <property type="term" value="P:double-strand break repair involved in meiotic recombination"/>
    <property type="evidence" value="ECO:0007669"/>
    <property type="project" value="TreeGrafter"/>
</dbReference>
<dbReference type="SMART" id="SM00488">
    <property type="entry name" value="DEXDc2"/>
    <property type="match status" value="1"/>
</dbReference>
<reference evidence="21" key="2">
    <citation type="submission" date="2023-03" db="EMBL/GenBank/DDBJ databases">
        <authorList>
            <person name="Inwood S.N."/>
            <person name="Skelly J.G."/>
            <person name="Guhlin J."/>
            <person name="Harrop T.W.R."/>
            <person name="Goldson S.G."/>
            <person name="Dearden P.K."/>
        </authorList>
    </citation>
    <scope>NUCLEOTIDE SEQUENCE</scope>
    <source>
        <strain evidence="21">Irish</strain>
        <tissue evidence="21">Whole body</tissue>
    </source>
</reference>
<organism evidence="21 22">
    <name type="scientific">Microctonus aethiopoides</name>
    <dbReference type="NCBI Taxonomy" id="144406"/>
    <lineage>
        <taxon>Eukaryota</taxon>
        <taxon>Metazoa</taxon>
        <taxon>Ecdysozoa</taxon>
        <taxon>Arthropoda</taxon>
        <taxon>Hexapoda</taxon>
        <taxon>Insecta</taxon>
        <taxon>Pterygota</taxon>
        <taxon>Neoptera</taxon>
        <taxon>Endopterygota</taxon>
        <taxon>Hymenoptera</taxon>
        <taxon>Apocrita</taxon>
        <taxon>Ichneumonoidea</taxon>
        <taxon>Braconidae</taxon>
        <taxon>Euphorinae</taxon>
        <taxon>Microctonus</taxon>
    </lineage>
</organism>
<evidence type="ECO:0000256" key="7">
    <source>
        <dbReference type="ARBA" id="ARBA00022763"/>
    </source>
</evidence>
<dbReference type="PANTHER" id="PTHR11472">
    <property type="entry name" value="DNA REPAIR DEAD HELICASE RAD3/XP-D SUBFAMILY MEMBER"/>
    <property type="match status" value="1"/>
</dbReference>
<dbReference type="GO" id="GO:0043139">
    <property type="term" value="F:5'-3' DNA helicase activity"/>
    <property type="evidence" value="ECO:0007669"/>
    <property type="project" value="UniProtKB-EC"/>
</dbReference>
<gene>
    <name evidence="21" type="ORF">PV328_000238</name>
</gene>
<dbReference type="SUPFAM" id="SSF52540">
    <property type="entry name" value="P-loop containing nucleoside triphosphate hydrolases"/>
    <property type="match status" value="1"/>
</dbReference>
<dbReference type="AlphaFoldDB" id="A0AA39KW78"/>
<keyword evidence="5" id="KW-0479">Metal-binding</keyword>
<dbReference type="InterPro" id="IPR014013">
    <property type="entry name" value="Helic_SF1/SF2_ATP-bd_DinG/Rad3"/>
</dbReference>
<dbReference type="InterPro" id="IPR010614">
    <property type="entry name" value="RAD3-like_helicase_DEAD"/>
</dbReference>
<evidence type="ECO:0000256" key="13">
    <source>
        <dbReference type="ARBA" id="ARBA00023204"/>
    </source>
</evidence>
<feature type="domain" description="Helicase ATP-binding" evidence="20">
    <location>
        <begin position="274"/>
        <end position="599"/>
    </location>
</feature>
<evidence type="ECO:0000256" key="9">
    <source>
        <dbReference type="ARBA" id="ARBA00022806"/>
    </source>
</evidence>
<dbReference type="GO" id="GO:0006289">
    <property type="term" value="P:nucleotide-excision repair"/>
    <property type="evidence" value="ECO:0007669"/>
    <property type="project" value="TreeGrafter"/>
</dbReference>
<keyword evidence="22" id="KW-1185">Reference proteome</keyword>
<evidence type="ECO:0000256" key="14">
    <source>
        <dbReference type="ARBA" id="ARBA00023235"/>
    </source>
</evidence>
<evidence type="ECO:0000256" key="4">
    <source>
        <dbReference type="ARBA" id="ARBA00022485"/>
    </source>
</evidence>
<dbReference type="EMBL" id="JAQQBS010000001">
    <property type="protein sequence ID" value="KAK0176065.1"/>
    <property type="molecule type" value="Genomic_DNA"/>
</dbReference>
<dbReference type="PROSITE" id="PS51193">
    <property type="entry name" value="HELICASE_ATP_BIND_2"/>
    <property type="match status" value="1"/>
</dbReference>
<evidence type="ECO:0000256" key="18">
    <source>
        <dbReference type="ARBA" id="ARBA00082714"/>
    </source>
</evidence>
<keyword evidence="6" id="KW-0547">Nucleotide-binding</keyword>
<dbReference type="GO" id="GO:0016818">
    <property type="term" value="F:hydrolase activity, acting on acid anhydrides, in phosphorus-containing anhydrides"/>
    <property type="evidence" value="ECO:0007669"/>
    <property type="project" value="InterPro"/>
</dbReference>
<keyword evidence="13" id="KW-0234">DNA repair</keyword>
<dbReference type="CDD" id="cd17970">
    <property type="entry name" value="DEAHc_FancJ"/>
    <property type="match status" value="1"/>
</dbReference>
<evidence type="ECO:0000256" key="10">
    <source>
        <dbReference type="ARBA" id="ARBA00022840"/>
    </source>
</evidence>
<evidence type="ECO:0000256" key="3">
    <source>
        <dbReference type="ARBA" id="ARBA00008792"/>
    </source>
</evidence>
<accession>A0AA39KW78</accession>
<dbReference type="GO" id="GO:0005524">
    <property type="term" value="F:ATP binding"/>
    <property type="evidence" value="ECO:0007669"/>
    <property type="project" value="UniProtKB-KW"/>
</dbReference>
<evidence type="ECO:0000259" key="20">
    <source>
        <dbReference type="PROSITE" id="PS51193"/>
    </source>
</evidence>
<dbReference type="EC" id="5.6.2.3" evidence="16"/>
<keyword evidence="14" id="KW-0413">Isomerase</keyword>
<dbReference type="InterPro" id="IPR045028">
    <property type="entry name" value="DinG/Rad3-like"/>
</dbReference>
<feature type="compositionally biased region" description="Acidic residues" evidence="19">
    <location>
        <begin position="230"/>
        <end position="241"/>
    </location>
</feature>
<evidence type="ECO:0000256" key="17">
    <source>
        <dbReference type="ARBA" id="ARBA00048954"/>
    </source>
</evidence>
<feature type="region of interest" description="Disordered" evidence="19">
    <location>
        <begin position="79"/>
        <end position="99"/>
    </location>
</feature>
<dbReference type="InterPro" id="IPR006555">
    <property type="entry name" value="ATP-dep_Helicase_C"/>
</dbReference>
<keyword evidence="11" id="KW-0408">Iron</keyword>
<keyword evidence="10" id="KW-0067">ATP-binding</keyword>
<evidence type="ECO:0000256" key="1">
    <source>
        <dbReference type="ARBA" id="ARBA00001966"/>
    </source>
</evidence>
<dbReference type="CDD" id="cd18788">
    <property type="entry name" value="SF2_C_XPD"/>
    <property type="match status" value="1"/>
</dbReference>
<evidence type="ECO:0000313" key="22">
    <source>
        <dbReference type="Proteomes" id="UP001168990"/>
    </source>
</evidence>
<evidence type="ECO:0000256" key="15">
    <source>
        <dbReference type="ARBA" id="ARBA00023242"/>
    </source>
</evidence>
<dbReference type="InterPro" id="IPR027417">
    <property type="entry name" value="P-loop_NTPase"/>
</dbReference>
<feature type="region of interest" description="Disordered" evidence="19">
    <location>
        <begin position="225"/>
        <end position="262"/>
    </location>
</feature>
<dbReference type="GO" id="GO:0005634">
    <property type="term" value="C:nucleus"/>
    <property type="evidence" value="ECO:0007669"/>
    <property type="project" value="UniProtKB-SubCell"/>
</dbReference>
<comment type="caution">
    <text evidence="21">The sequence shown here is derived from an EMBL/GenBank/DDBJ whole genome shotgun (WGS) entry which is preliminary data.</text>
</comment>
<dbReference type="GO" id="GO:0051539">
    <property type="term" value="F:4 iron, 4 sulfur cluster binding"/>
    <property type="evidence" value="ECO:0007669"/>
    <property type="project" value="UniProtKB-KW"/>
</dbReference>
<keyword evidence="4" id="KW-0004">4Fe-4S</keyword>
<dbReference type="InterPro" id="IPR013020">
    <property type="entry name" value="Rad3/Chl1-like"/>
</dbReference>
<dbReference type="GO" id="GO:0046872">
    <property type="term" value="F:metal ion binding"/>
    <property type="evidence" value="ECO:0007669"/>
    <property type="project" value="UniProtKB-KW"/>
</dbReference>
<feature type="compositionally biased region" description="Acidic residues" evidence="19">
    <location>
        <begin position="79"/>
        <end position="94"/>
    </location>
</feature>
<evidence type="ECO:0000256" key="12">
    <source>
        <dbReference type="ARBA" id="ARBA00023014"/>
    </source>
</evidence>
<dbReference type="GO" id="GO:0003677">
    <property type="term" value="F:DNA binding"/>
    <property type="evidence" value="ECO:0007669"/>
    <property type="project" value="InterPro"/>
</dbReference>
<dbReference type="PANTHER" id="PTHR11472:SF47">
    <property type="entry name" value="FANCONI ANEMIA GROUP J PROTEIN"/>
    <property type="match status" value="1"/>
</dbReference>
<keyword evidence="12" id="KW-0411">Iron-sulfur</keyword>
<comment type="subcellular location">
    <subcellularLocation>
        <location evidence="2">Nucleus</location>
    </subcellularLocation>
</comment>
<evidence type="ECO:0000256" key="16">
    <source>
        <dbReference type="ARBA" id="ARBA00044969"/>
    </source>
</evidence>